<evidence type="ECO:0000313" key="7">
    <source>
        <dbReference type="RefSeq" id="XP_026064737.1"/>
    </source>
</evidence>
<evidence type="ECO:0000256" key="5">
    <source>
        <dbReference type="SAM" id="Phobius"/>
    </source>
</evidence>
<dbReference type="InterPro" id="IPR039951">
    <property type="entry name" value="TMEM114/TMEM235"/>
</dbReference>
<reference evidence="7" key="1">
    <citation type="submission" date="2025-08" db="UniProtKB">
        <authorList>
            <consortium name="RefSeq"/>
        </authorList>
    </citation>
    <scope>IDENTIFICATION</scope>
    <source>
        <strain evidence="7">Wakin</strain>
        <tissue evidence="7">Muscle</tissue>
    </source>
</reference>
<evidence type="ECO:0000256" key="3">
    <source>
        <dbReference type="ARBA" id="ARBA00022989"/>
    </source>
</evidence>
<organism evidence="6 7">
    <name type="scientific">Carassius auratus</name>
    <name type="common">Goldfish</name>
    <dbReference type="NCBI Taxonomy" id="7957"/>
    <lineage>
        <taxon>Eukaryota</taxon>
        <taxon>Metazoa</taxon>
        <taxon>Chordata</taxon>
        <taxon>Craniata</taxon>
        <taxon>Vertebrata</taxon>
        <taxon>Euteleostomi</taxon>
        <taxon>Actinopterygii</taxon>
        <taxon>Neopterygii</taxon>
        <taxon>Teleostei</taxon>
        <taxon>Ostariophysi</taxon>
        <taxon>Cypriniformes</taxon>
        <taxon>Cyprinidae</taxon>
        <taxon>Cyprininae</taxon>
        <taxon>Carassius</taxon>
    </lineage>
</organism>
<proteinExistence type="predicted"/>
<evidence type="ECO:0000256" key="1">
    <source>
        <dbReference type="ARBA" id="ARBA00004141"/>
    </source>
</evidence>
<accession>A0A6P6K0I5</accession>
<keyword evidence="6" id="KW-1185">Reference proteome</keyword>
<protein>
    <submittedName>
        <fullName evidence="7">Transmembrane protein 235</fullName>
    </submittedName>
</protein>
<evidence type="ECO:0000256" key="2">
    <source>
        <dbReference type="ARBA" id="ARBA00022692"/>
    </source>
</evidence>
<feature type="transmembrane region" description="Helical" evidence="5">
    <location>
        <begin position="165"/>
        <end position="192"/>
    </location>
</feature>
<sequence length="222" mass="24574">MKMNFGTVVISAGLCGLLSFILLAVSIGTEYWYIIDVDEGKNSSLEYSSSHSGLWRIYEGQNGSYHDISFYTDSSDHTEQEKHLLNLHRVIVVLLPLSLVLLVFGGIFGLVASLAQSCTLLTCIAAYFLISSLLTVSGVSIYISYSQQALEELQHMVDIESLAHVHMSFGWSLVMACLSFSLELLTGILLMLASRLIHRQCHHEPVAVLSMSQSSPQLMRLQ</sequence>
<keyword evidence="3 5" id="KW-1133">Transmembrane helix</keyword>
<feature type="transmembrane region" description="Helical" evidence="5">
    <location>
        <begin position="90"/>
        <end position="112"/>
    </location>
</feature>
<dbReference type="AlphaFoldDB" id="A0A6P6K0I5"/>
<dbReference type="Gene3D" id="1.20.140.150">
    <property type="match status" value="1"/>
</dbReference>
<name>A0A6P6K0I5_CARAU</name>
<dbReference type="InterPro" id="IPR004031">
    <property type="entry name" value="PMP22/EMP/MP20/Claudin"/>
</dbReference>
<dbReference type="Proteomes" id="UP000515129">
    <property type="component" value="Chromosome 28"/>
</dbReference>
<feature type="transmembrane region" description="Helical" evidence="5">
    <location>
        <begin position="124"/>
        <end position="145"/>
    </location>
</feature>
<dbReference type="GO" id="GO:0016324">
    <property type="term" value="C:apical plasma membrane"/>
    <property type="evidence" value="ECO:0007669"/>
    <property type="project" value="TreeGrafter"/>
</dbReference>
<dbReference type="Pfam" id="PF13903">
    <property type="entry name" value="Claudin_2"/>
    <property type="match status" value="1"/>
</dbReference>
<dbReference type="OrthoDB" id="9626630at2759"/>
<dbReference type="KEGG" id="caua:113047573"/>
<dbReference type="PANTHER" id="PTHR20516">
    <property type="entry name" value="TRANSMEMBRANE PROTEIN 114/235 FAMILY MEMBER"/>
    <property type="match status" value="1"/>
</dbReference>
<dbReference type="PANTHER" id="PTHR20516:SF1">
    <property type="entry name" value="TRANSMEMBRANE PROTEIN 235"/>
    <property type="match status" value="1"/>
</dbReference>
<keyword evidence="2 5" id="KW-0812">Transmembrane</keyword>
<dbReference type="RefSeq" id="XP_026064737.1">
    <property type="nucleotide sequence ID" value="XM_026208952.1"/>
</dbReference>
<gene>
    <name evidence="7" type="primary">LOC113047573</name>
</gene>
<evidence type="ECO:0000313" key="6">
    <source>
        <dbReference type="Proteomes" id="UP000515129"/>
    </source>
</evidence>
<keyword evidence="4 5" id="KW-0472">Membrane</keyword>
<comment type="subcellular location">
    <subcellularLocation>
        <location evidence="1">Membrane</location>
        <topology evidence="1">Multi-pass membrane protein</topology>
    </subcellularLocation>
</comment>
<dbReference type="GeneID" id="113047573"/>
<evidence type="ECO:0000256" key="4">
    <source>
        <dbReference type="ARBA" id="ARBA00023136"/>
    </source>
</evidence>